<sequence length="434" mass="47928">MEFCDGLHVLASRRVQKTARYRHQQHVHVPEQGNGEATVCRVDYATTEGLHEALLEKSAERVGILGDKIDDEAYVESRTRHTVLALLERFRIAEVTILVVVGQTTPGVQTQAKQILVPQLADDPLLHDTGLRAVLQLVEQLLKAPSSPDGQRHASFAKQLAQRLQRPAPEERPAYQLAKGARVREIPVGLQRDQSQYVVGPRASQHQHVQRDARAHPHLPRFDLELAGLKGEVLVRVRRLLEHAQLGERLHDRRGGLSRHRPASQVQPLGNVHHAGRQPGLVAVQILHVRNLVGEVVLGGKDELGQLSAPIQQRVRGDGLKTRHGPLERRATIVVERIDFGQRHGMTPQGVEEAHRPQLLAPPVDDQQRSQSGPVGEIGIGASTQQNLGDKLAGSPLLAASGAASLKRMRRRRSPDWRPLPGRLLVGALEYIGE</sequence>
<accession>A0A6H5J486</accession>
<evidence type="ECO:0000256" key="1">
    <source>
        <dbReference type="SAM" id="MobiDB-lite"/>
    </source>
</evidence>
<feature type="region of interest" description="Disordered" evidence="1">
    <location>
        <begin position="145"/>
        <end position="174"/>
    </location>
</feature>
<evidence type="ECO:0000313" key="3">
    <source>
        <dbReference type="Proteomes" id="UP000479190"/>
    </source>
</evidence>
<dbReference type="AlphaFoldDB" id="A0A6H5J486"/>
<evidence type="ECO:0000313" key="2">
    <source>
        <dbReference type="EMBL" id="CAB0043230.1"/>
    </source>
</evidence>
<name>A0A6H5J486_9HYME</name>
<dbReference type="Proteomes" id="UP000479190">
    <property type="component" value="Unassembled WGS sequence"/>
</dbReference>
<protein>
    <submittedName>
        <fullName evidence="2">Uncharacterized protein</fullName>
    </submittedName>
</protein>
<keyword evidence="3" id="KW-1185">Reference proteome</keyword>
<proteinExistence type="predicted"/>
<gene>
    <name evidence="2" type="ORF">TBRA_LOCUS14818</name>
</gene>
<feature type="region of interest" description="Disordered" evidence="1">
    <location>
        <begin position="362"/>
        <end position="382"/>
    </location>
</feature>
<organism evidence="2 3">
    <name type="scientific">Trichogramma brassicae</name>
    <dbReference type="NCBI Taxonomy" id="86971"/>
    <lineage>
        <taxon>Eukaryota</taxon>
        <taxon>Metazoa</taxon>
        <taxon>Ecdysozoa</taxon>
        <taxon>Arthropoda</taxon>
        <taxon>Hexapoda</taxon>
        <taxon>Insecta</taxon>
        <taxon>Pterygota</taxon>
        <taxon>Neoptera</taxon>
        <taxon>Endopterygota</taxon>
        <taxon>Hymenoptera</taxon>
        <taxon>Apocrita</taxon>
        <taxon>Proctotrupomorpha</taxon>
        <taxon>Chalcidoidea</taxon>
        <taxon>Trichogrammatidae</taxon>
        <taxon>Trichogramma</taxon>
    </lineage>
</organism>
<dbReference type="EMBL" id="CADCXV010001283">
    <property type="protein sequence ID" value="CAB0043230.1"/>
    <property type="molecule type" value="Genomic_DNA"/>
</dbReference>
<reference evidence="2 3" key="1">
    <citation type="submission" date="2020-02" db="EMBL/GenBank/DDBJ databases">
        <authorList>
            <person name="Ferguson B K."/>
        </authorList>
    </citation>
    <scope>NUCLEOTIDE SEQUENCE [LARGE SCALE GENOMIC DNA]</scope>
</reference>